<sequence length="360" mass="37688">MDARTAFFALLVAALCGLAALLVLPLVEYVLAACLLAVVLRPAYQRLEPRVGPRLAGLALTGVAVVAGVVPLLLVSLVVLRTALSTLESLEADRIVEYGREVARDDLGLADGTVTALESAVRSELEESFAGAAEVTLTRLIDIVTTGIDVAVGLVVLVFLVYYLLVDGAAFLDWLRETAPLETRVLDELFADVHDVTWAVLRSHVLVAVVQGILGGLGLAILGVPYATTLGVILVLASFLPTIGVWLVWGPVTVAHAASSGPARAAVLLGYGVAVLAVTDSYLRAYLVDRGSSLHPATALVGVVGGIYLFGVVGLFVGPMILAAFKACVTVAHRLERADSDDTDSATGPDREQSFVEAKQ</sequence>
<feature type="transmembrane region" description="Helical" evidence="7">
    <location>
        <begin position="143"/>
        <end position="165"/>
    </location>
</feature>
<evidence type="ECO:0000256" key="2">
    <source>
        <dbReference type="ARBA" id="ARBA00009773"/>
    </source>
</evidence>
<comment type="similarity">
    <text evidence="2">Belongs to the autoinducer-2 exporter (AI-2E) (TC 2.A.86) family.</text>
</comment>
<organism evidence="8 9">
    <name type="scientific">Natrinema versiforme</name>
    <dbReference type="NCBI Taxonomy" id="88724"/>
    <lineage>
        <taxon>Archaea</taxon>
        <taxon>Methanobacteriati</taxon>
        <taxon>Methanobacteriota</taxon>
        <taxon>Stenosarchaea group</taxon>
        <taxon>Halobacteria</taxon>
        <taxon>Halobacteriales</taxon>
        <taxon>Natrialbaceae</taxon>
        <taxon>Natrinema</taxon>
    </lineage>
</organism>
<dbReference type="Pfam" id="PF01594">
    <property type="entry name" value="AI-2E_transport"/>
    <property type="match status" value="1"/>
</dbReference>
<feature type="transmembrane region" description="Helical" evidence="7">
    <location>
        <begin position="231"/>
        <end position="249"/>
    </location>
</feature>
<feature type="region of interest" description="Disordered" evidence="6">
    <location>
        <begin position="339"/>
        <end position="360"/>
    </location>
</feature>
<feature type="transmembrane region" description="Helical" evidence="7">
    <location>
        <begin position="269"/>
        <end position="287"/>
    </location>
</feature>
<dbReference type="EMBL" id="CP040330">
    <property type="protein sequence ID" value="QCS42191.1"/>
    <property type="molecule type" value="Genomic_DNA"/>
</dbReference>
<evidence type="ECO:0000256" key="6">
    <source>
        <dbReference type="SAM" id="MobiDB-lite"/>
    </source>
</evidence>
<evidence type="ECO:0000313" key="8">
    <source>
        <dbReference type="EMBL" id="QCS42191.1"/>
    </source>
</evidence>
<feature type="transmembrane region" description="Helical" evidence="7">
    <location>
        <begin position="56"/>
        <end position="80"/>
    </location>
</feature>
<comment type="subcellular location">
    <subcellularLocation>
        <location evidence="1">Membrane</location>
        <topology evidence="1">Multi-pass membrane protein</topology>
    </subcellularLocation>
</comment>
<protein>
    <submittedName>
        <fullName evidence="8">AI-2E family transporter</fullName>
    </submittedName>
</protein>
<feature type="transmembrane region" description="Helical" evidence="7">
    <location>
        <begin position="299"/>
        <end position="325"/>
    </location>
</feature>
<evidence type="ECO:0000256" key="3">
    <source>
        <dbReference type="ARBA" id="ARBA00022692"/>
    </source>
</evidence>
<gene>
    <name evidence="8" type="ORF">FEJ81_07405</name>
</gene>
<dbReference type="GO" id="GO:0016020">
    <property type="term" value="C:membrane"/>
    <property type="evidence" value="ECO:0007669"/>
    <property type="project" value="UniProtKB-SubCell"/>
</dbReference>
<feature type="compositionally biased region" description="Basic and acidic residues" evidence="6">
    <location>
        <begin position="349"/>
        <end position="360"/>
    </location>
</feature>
<dbReference type="PANTHER" id="PTHR21716">
    <property type="entry name" value="TRANSMEMBRANE PROTEIN"/>
    <property type="match status" value="1"/>
</dbReference>
<proteinExistence type="inferred from homology"/>
<keyword evidence="5 7" id="KW-0472">Membrane</keyword>
<dbReference type="RefSeq" id="WP_138244686.1">
    <property type="nucleotide sequence ID" value="NZ_CP040330.1"/>
</dbReference>
<evidence type="ECO:0000256" key="4">
    <source>
        <dbReference type="ARBA" id="ARBA00022989"/>
    </source>
</evidence>
<dbReference type="OrthoDB" id="137390at2157"/>
<accession>A0A4P8WJU4</accession>
<keyword evidence="4 7" id="KW-1133">Transmembrane helix</keyword>
<feature type="transmembrane region" description="Helical" evidence="7">
    <location>
        <begin position="205"/>
        <end position="224"/>
    </location>
</feature>
<dbReference type="GeneID" id="40265088"/>
<dbReference type="KEGG" id="nvr:FEJ81_07405"/>
<dbReference type="Proteomes" id="UP000302218">
    <property type="component" value="Chromosome"/>
</dbReference>
<evidence type="ECO:0000256" key="1">
    <source>
        <dbReference type="ARBA" id="ARBA00004141"/>
    </source>
</evidence>
<dbReference type="PANTHER" id="PTHR21716:SF4">
    <property type="entry name" value="TRANSMEMBRANE PROTEIN 245"/>
    <property type="match status" value="1"/>
</dbReference>
<dbReference type="InterPro" id="IPR002549">
    <property type="entry name" value="AI-2E-like"/>
</dbReference>
<reference evidence="9" key="1">
    <citation type="submission" date="2019-05" db="EMBL/GenBank/DDBJ databases">
        <title>Genome sequence and methylation pattern of the halophilic Archaeon Natrinema versiforme BOL5-4.</title>
        <authorList>
            <person name="DasSarma P."/>
            <person name="Anton B.P."/>
            <person name="DasSarma S.L."/>
            <person name="Martinez F.L."/>
            <person name="Guzman D."/>
            <person name="Roberts R.J."/>
            <person name="DasSarma S."/>
        </authorList>
    </citation>
    <scope>NUCLEOTIDE SEQUENCE [LARGE SCALE GENOMIC DNA]</scope>
    <source>
        <strain evidence="9">BOL5-4</strain>
    </source>
</reference>
<keyword evidence="3 7" id="KW-0812">Transmembrane</keyword>
<name>A0A4P8WJU4_9EURY</name>
<evidence type="ECO:0000256" key="7">
    <source>
        <dbReference type="SAM" id="Phobius"/>
    </source>
</evidence>
<evidence type="ECO:0000256" key="5">
    <source>
        <dbReference type="ARBA" id="ARBA00023136"/>
    </source>
</evidence>
<dbReference type="AlphaFoldDB" id="A0A4P8WJU4"/>
<evidence type="ECO:0000313" key="9">
    <source>
        <dbReference type="Proteomes" id="UP000302218"/>
    </source>
</evidence>